<keyword evidence="6" id="KW-1185">Reference proteome</keyword>
<dbReference type="PANTHER" id="PTHR21666:SF270">
    <property type="entry name" value="MUREIN HYDROLASE ACTIVATOR ENVC"/>
    <property type="match status" value="1"/>
</dbReference>
<dbReference type="EMBL" id="WSSB01000001">
    <property type="protein sequence ID" value="MXR35781.1"/>
    <property type="molecule type" value="Genomic_DNA"/>
</dbReference>
<dbReference type="RefSeq" id="WP_160794481.1">
    <property type="nucleotide sequence ID" value="NZ_WSSB01000001.1"/>
</dbReference>
<name>A0A845BMV3_9NEIS</name>
<dbReference type="Proteomes" id="UP000467214">
    <property type="component" value="Unassembled WGS sequence"/>
</dbReference>
<gene>
    <name evidence="5" type="ORF">GQF02_02160</name>
</gene>
<dbReference type="Gene3D" id="6.10.250.3150">
    <property type="match status" value="1"/>
</dbReference>
<feature type="chain" id="PRO_5032847782" evidence="3">
    <location>
        <begin position="17"/>
        <end position="433"/>
    </location>
</feature>
<evidence type="ECO:0000313" key="5">
    <source>
        <dbReference type="EMBL" id="MXR35781.1"/>
    </source>
</evidence>
<dbReference type="Gene3D" id="2.70.70.10">
    <property type="entry name" value="Glucose Permease (Domain IIA)"/>
    <property type="match status" value="1"/>
</dbReference>
<keyword evidence="1" id="KW-0175">Coiled coil</keyword>
<reference evidence="5 6" key="1">
    <citation type="submission" date="2019-12" db="EMBL/GenBank/DDBJ databases">
        <title>Neisseriaceae gen. nov. sp. Genome sequencing and assembly.</title>
        <authorList>
            <person name="Liu Z."/>
            <person name="Li A."/>
        </authorList>
    </citation>
    <scope>NUCLEOTIDE SEQUENCE [LARGE SCALE GENOMIC DNA]</scope>
    <source>
        <strain evidence="5 6">B2N2-7</strain>
    </source>
</reference>
<dbReference type="Pfam" id="PF01551">
    <property type="entry name" value="Peptidase_M23"/>
    <property type="match status" value="1"/>
</dbReference>
<feature type="region of interest" description="Disordered" evidence="2">
    <location>
        <begin position="242"/>
        <end position="284"/>
    </location>
</feature>
<feature type="signal peptide" evidence="3">
    <location>
        <begin position="1"/>
        <end position="16"/>
    </location>
</feature>
<feature type="coiled-coil region" evidence="1">
    <location>
        <begin position="31"/>
        <end position="107"/>
    </location>
</feature>
<dbReference type="InterPro" id="IPR016047">
    <property type="entry name" value="M23ase_b-sheet_dom"/>
</dbReference>
<sequence>MKFWVLLLLLSGAAQAAPDQPPAVAPHQQDLSSVRKEISTLKKDIAQKEAIRKEAQSAIRESEQALQATRQALNQLDSKQQISSRKLAALQSQLQDTHDNALDLKSRIASILQRQHRGGSHDAMRLMLNQADPNQSSRDLAYYRYIAQAQQGLIQRLSVQESELQALAAQVAQELEKLGLQSHRQESQQERLAREKATQEQQASALASEIRNKQGTLSKLQQDEKRLSSLIAQINRQIAAQRQATARKKAEERKARALARKQENERRRKLAADARSQGKTLPAEATRPLKEEAVEAVADASSSGKAFRSLQGRMQMPVSGNIAGRYGSSRPEGSSWKGLFIRTNPGQSVRAVADGTVVYADALRGFGNAVIVDHGGNYMTVYTGLGTISRGSGQAVRGGDTLGNTGALDSGESGLYFELRYMGRPINPQSWMR</sequence>
<evidence type="ECO:0000313" key="6">
    <source>
        <dbReference type="Proteomes" id="UP000467214"/>
    </source>
</evidence>
<feature type="region of interest" description="Disordered" evidence="2">
    <location>
        <begin position="182"/>
        <end position="210"/>
    </location>
</feature>
<dbReference type="AlphaFoldDB" id="A0A845BMV3"/>
<accession>A0A845BMV3</accession>
<evidence type="ECO:0000259" key="4">
    <source>
        <dbReference type="Pfam" id="PF01551"/>
    </source>
</evidence>
<keyword evidence="3" id="KW-0732">Signal</keyword>
<protein>
    <submittedName>
        <fullName evidence="5">Peptidoglycan DD-metalloendopeptidase family protein</fullName>
    </submittedName>
</protein>
<dbReference type="PANTHER" id="PTHR21666">
    <property type="entry name" value="PEPTIDASE-RELATED"/>
    <property type="match status" value="1"/>
</dbReference>
<dbReference type="InterPro" id="IPR050570">
    <property type="entry name" value="Cell_wall_metabolism_enzyme"/>
</dbReference>
<evidence type="ECO:0000256" key="3">
    <source>
        <dbReference type="SAM" id="SignalP"/>
    </source>
</evidence>
<evidence type="ECO:0000256" key="1">
    <source>
        <dbReference type="SAM" id="Coils"/>
    </source>
</evidence>
<organism evidence="5 6">
    <name type="scientific">Craterilacuibacter sinensis</name>
    <dbReference type="NCBI Taxonomy" id="2686017"/>
    <lineage>
        <taxon>Bacteria</taxon>
        <taxon>Pseudomonadati</taxon>
        <taxon>Pseudomonadota</taxon>
        <taxon>Betaproteobacteria</taxon>
        <taxon>Neisseriales</taxon>
        <taxon>Neisseriaceae</taxon>
        <taxon>Craterilacuibacter</taxon>
    </lineage>
</organism>
<dbReference type="InterPro" id="IPR011055">
    <property type="entry name" value="Dup_hybrid_motif"/>
</dbReference>
<proteinExistence type="predicted"/>
<feature type="compositionally biased region" description="Basic and acidic residues" evidence="2">
    <location>
        <begin position="183"/>
        <end position="198"/>
    </location>
</feature>
<dbReference type="SUPFAM" id="SSF51261">
    <property type="entry name" value="Duplicated hybrid motif"/>
    <property type="match status" value="1"/>
</dbReference>
<comment type="caution">
    <text evidence="5">The sequence shown here is derived from an EMBL/GenBank/DDBJ whole genome shotgun (WGS) entry which is preliminary data.</text>
</comment>
<dbReference type="CDD" id="cd12797">
    <property type="entry name" value="M23_peptidase"/>
    <property type="match status" value="1"/>
</dbReference>
<dbReference type="GO" id="GO:0004222">
    <property type="term" value="F:metalloendopeptidase activity"/>
    <property type="evidence" value="ECO:0007669"/>
    <property type="project" value="TreeGrafter"/>
</dbReference>
<feature type="domain" description="M23ase beta-sheet core" evidence="4">
    <location>
        <begin position="335"/>
        <end position="428"/>
    </location>
</feature>
<evidence type="ECO:0000256" key="2">
    <source>
        <dbReference type="SAM" id="MobiDB-lite"/>
    </source>
</evidence>
<feature type="compositionally biased region" description="Basic and acidic residues" evidence="2">
    <location>
        <begin position="248"/>
        <end position="272"/>
    </location>
</feature>